<name>A0A1M5STE4_9FIRM</name>
<keyword evidence="4" id="KW-1185">Reference proteome</keyword>
<evidence type="ECO:0000313" key="4">
    <source>
        <dbReference type="Proteomes" id="UP000183967"/>
    </source>
</evidence>
<dbReference type="Proteomes" id="UP000183967">
    <property type="component" value="Unassembled WGS sequence"/>
</dbReference>
<dbReference type="AlphaFoldDB" id="A0A1M5STE4"/>
<proteinExistence type="predicted"/>
<keyword evidence="1" id="KW-0732">Signal</keyword>
<dbReference type="InterPro" id="IPR001119">
    <property type="entry name" value="SLH_dom"/>
</dbReference>
<evidence type="ECO:0000259" key="2">
    <source>
        <dbReference type="PROSITE" id="PS51272"/>
    </source>
</evidence>
<accession>A0A1M5STE4</accession>
<feature type="signal peptide" evidence="1">
    <location>
        <begin position="1"/>
        <end position="23"/>
    </location>
</feature>
<sequence length="893" mass="103202">MKKTIALLMIVMMTISIASISYALSGQETNTYEGLPTYNELYNNINFTDIKNHWAKDSIYRMSSLSVIKGDGYNKFYPDSTLTREQAIALLVRLLGLSSQAQILGEDSIKNVDTAGYKILTPNDYWSRGYIDAALQNNIITQEEVDNILTLTEEEKNNLELEVEKNIVSYETNPNLTDNQIKNIENQLREKIEKKYTWKKPVDREQVAIWVSRVLNLKPIYGQSQQKIYNLKDWKKIKTKNIPIIEALLQRGIMKGDDRGYFNPKGHLKRAEMAKLLDNIFEDFLLKQGYKIGTGLVERIDKNYQIDENTTIEKKIFRIRDDKNNILNFITQESETDIYDRGFLVYKNGKIAKHNELSEYDYIKYYINPQNNVVFVEVLNDIPILLEGTVEKVGDNQITIKDYSEGIHSFNIIPGVDIRVNDNKAELNDLLYGQDVTLTISGGKVTKINGYIDIEKEGYIHPGDRIFVGKVLYIDSRDNKLTLLKDNSKYEFTIKPYVPVIKGDVSINLNSIKEGDIVKLEFDQYEGNVPIKVSVYTDGRQFKNIFKGKLNFVNLGRNEIILNDVYYYKHAKWLYKDENIKIPLNSDVEIYSDGLNVSKENLKQYLGKEVYLVTDEKYGREAAFKIILKNGYERDYYNSIQNIAYGQNKIKVDYNEIYYDDKETIIIKDGRVVHPYNLNEGDNIYVISQGKDKYTAALISVENIPHSGLVIYRGRIDEIDQYKFELDDYDILEDNDWDFSTRQISFDISEDTRILDTRGSSPVEVPVSDFIKSRFLKGKHSVKSYYGKYAYVVKYDSMAIAMNIVDKKTRPKIITVADVDNVDKLSKLISLKNIKDWNQLKDIWNINPATFNLDVSKALIIKEGRNVTINDIQIGDSLYILRNNNVGYIVVVR</sequence>
<feature type="domain" description="SLH" evidence="2">
    <location>
        <begin position="228"/>
        <end position="291"/>
    </location>
</feature>
<reference evidence="4" key="1">
    <citation type="submission" date="2016-11" db="EMBL/GenBank/DDBJ databases">
        <authorList>
            <person name="Varghese N."/>
            <person name="Submissions S."/>
        </authorList>
    </citation>
    <scope>NUCLEOTIDE SEQUENCE [LARGE SCALE GENOMIC DNA]</scope>
    <source>
        <strain evidence="4">DSM 13643</strain>
    </source>
</reference>
<dbReference type="EMBL" id="FQXO01000014">
    <property type="protein sequence ID" value="SHH41795.1"/>
    <property type="molecule type" value="Genomic_DNA"/>
</dbReference>
<evidence type="ECO:0000313" key="3">
    <source>
        <dbReference type="EMBL" id="SHH41795.1"/>
    </source>
</evidence>
<organism evidence="3 4">
    <name type="scientific">Caloranaerobacter azorensis DSM 13643</name>
    <dbReference type="NCBI Taxonomy" id="1121264"/>
    <lineage>
        <taxon>Bacteria</taxon>
        <taxon>Bacillati</taxon>
        <taxon>Bacillota</taxon>
        <taxon>Tissierellia</taxon>
        <taxon>Tissierellales</taxon>
        <taxon>Thermohalobacteraceae</taxon>
        <taxon>Caloranaerobacter</taxon>
    </lineage>
</organism>
<gene>
    <name evidence="3" type="ORF">SAMN02745135_00741</name>
</gene>
<feature type="chain" id="PRO_5012702935" evidence="1">
    <location>
        <begin position="24"/>
        <end position="893"/>
    </location>
</feature>
<dbReference type="PROSITE" id="PS51272">
    <property type="entry name" value="SLH"/>
    <property type="match status" value="2"/>
</dbReference>
<dbReference type="Pfam" id="PF00395">
    <property type="entry name" value="SLH"/>
    <property type="match status" value="2"/>
</dbReference>
<dbReference type="OrthoDB" id="1703838at2"/>
<evidence type="ECO:0000256" key="1">
    <source>
        <dbReference type="SAM" id="SignalP"/>
    </source>
</evidence>
<protein>
    <submittedName>
        <fullName evidence="3">S-layer homology domain-containing protein</fullName>
    </submittedName>
</protein>
<dbReference type="RefSeq" id="WP_073195577.1">
    <property type="nucleotide sequence ID" value="NZ_FQXO01000014.1"/>
</dbReference>
<feature type="domain" description="SLH" evidence="2">
    <location>
        <begin position="42"/>
        <end position="105"/>
    </location>
</feature>